<feature type="compositionally biased region" description="Basic and acidic residues" evidence="5">
    <location>
        <begin position="217"/>
        <end position="247"/>
    </location>
</feature>
<dbReference type="PROSITE" id="PS51914">
    <property type="entry name" value="MRH"/>
    <property type="match status" value="1"/>
</dbReference>
<dbReference type="InterPro" id="IPR009011">
    <property type="entry name" value="Man6P_isomerase_rcpt-bd_dom_sf"/>
</dbReference>
<dbReference type="GO" id="GO:0006491">
    <property type="term" value="P:N-glycan processing"/>
    <property type="evidence" value="ECO:0007669"/>
    <property type="project" value="TreeGrafter"/>
</dbReference>
<feature type="chain" id="PRO_5042298050" description="Glucosidase 2 subunit beta" evidence="6">
    <location>
        <begin position="21"/>
        <end position="420"/>
    </location>
</feature>
<evidence type="ECO:0000256" key="3">
    <source>
        <dbReference type="ARBA" id="ARBA00022824"/>
    </source>
</evidence>
<organism evidence="8 9">
    <name type="scientific">Schistosoma mekongi</name>
    <name type="common">Parasitic worm</name>
    <dbReference type="NCBI Taxonomy" id="38744"/>
    <lineage>
        <taxon>Eukaryota</taxon>
        <taxon>Metazoa</taxon>
        <taxon>Spiralia</taxon>
        <taxon>Lophotrochozoa</taxon>
        <taxon>Platyhelminthes</taxon>
        <taxon>Trematoda</taxon>
        <taxon>Digenea</taxon>
        <taxon>Strigeidida</taxon>
        <taxon>Schistosomatoidea</taxon>
        <taxon>Schistosomatidae</taxon>
        <taxon>Schistosoma</taxon>
    </lineage>
</organism>
<dbReference type="Pfam" id="PF13015">
    <property type="entry name" value="PRKCSH_1"/>
    <property type="match status" value="1"/>
</dbReference>
<dbReference type="InterPro" id="IPR044865">
    <property type="entry name" value="MRH_dom"/>
</dbReference>
<evidence type="ECO:0000313" key="8">
    <source>
        <dbReference type="EMBL" id="KAK4468474.1"/>
    </source>
</evidence>
<dbReference type="InterPro" id="IPR036607">
    <property type="entry name" value="PRKCSH"/>
</dbReference>
<evidence type="ECO:0000256" key="2">
    <source>
        <dbReference type="ARBA" id="ARBA00022729"/>
    </source>
</evidence>
<evidence type="ECO:0000256" key="4">
    <source>
        <dbReference type="ARBA" id="ARBA00023157"/>
    </source>
</evidence>
<evidence type="ECO:0000259" key="7">
    <source>
        <dbReference type="PROSITE" id="PS51914"/>
    </source>
</evidence>
<gene>
    <name evidence="8" type="ORF">MN116_007677</name>
</gene>
<evidence type="ECO:0000256" key="1">
    <source>
        <dbReference type="ARBA" id="ARBA00022387"/>
    </source>
</evidence>
<proteinExistence type="predicted"/>
<dbReference type="Pfam" id="PF12999">
    <property type="entry name" value="PRKCSH-like"/>
    <property type="match status" value="1"/>
</dbReference>
<keyword evidence="3" id="KW-0256">Endoplasmic reticulum</keyword>
<dbReference type="Gene3D" id="2.70.130.10">
    <property type="entry name" value="Mannose-6-phosphate receptor binding domain"/>
    <property type="match status" value="1"/>
</dbReference>
<dbReference type="PANTHER" id="PTHR12630:SF1">
    <property type="entry name" value="GLUCOSIDASE 2 SUBUNIT BETA"/>
    <property type="match status" value="1"/>
</dbReference>
<feature type="compositionally biased region" description="Polar residues" evidence="5">
    <location>
        <begin position="172"/>
        <end position="216"/>
    </location>
</feature>
<keyword evidence="4" id="KW-1015">Disulfide bond</keyword>
<feature type="compositionally biased region" description="Basic and acidic residues" evidence="5">
    <location>
        <begin position="259"/>
        <end position="276"/>
    </location>
</feature>
<dbReference type="SUPFAM" id="SSF50911">
    <property type="entry name" value="Mannose 6-phosphate receptor domain"/>
    <property type="match status" value="1"/>
</dbReference>
<feature type="region of interest" description="Disordered" evidence="5">
    <location>
        <begin position="164"/>
        <end position="280"/>
    </location>
</feature>
<sequence>MHLLPCIFCVLLLFAEKTWEGELPRGVPLSKSSFYQFGQLFTCLDGSSAVSWLKVNDDYCDCRDGSDEPGTSACPNGRFFCRDMQYRPVYLPSAYVNDTICDCCDGSDEYGDSANCPSACGALAAALREAQSIKRNQIEQGHKIFKEYVENLKERKAKGLFHEEEELKSSEHNISTNSVNSDEETIQASVNVDSQSPSNDEHLTSSPSSSVDQNQHSPDDHNKLVEHKESLSNTEHHEDKLDEHDHDDNYDELDNYKQSNDESHHENPPPHEESVVQHRPTLIPIDYGPEEGFRMLTELPDGCLDLNDREYTYSLCPFKSVHQKSLGSSKSNPGTSIGVWSRWLESDENEKSYKVMLYENGLQCWNGPARSTKVFVHCGDSNQLTAVSEPSRCEYVMQLITPAACYENPDESFRKIHPEL</sequence>
<keyword evidence="2 6" id="KW-0732">Signal</keyword>
<dbReference type="EMBL" id="JALJAT010000006">
    <property type="protein sequence ID" value="KAK4468474.1"/>
    <property type="molecule type" value="Genomic_DNA"/>
</dbReference>
<name>A0AAE2D291_SCHME</name>
<feature type="domain" description="MRH" evidence="7">
    <location>
        <begin position="301"/>
        <end position="407"/>
    </location>
</feature>
<dbReference type="Proteomes" id="UP001292079">
    <property type="component" value="Unassembled WGS sequence"/>
</dbReference>
<evidence type="ECO:0000256" key="6">
    <source>
        <dbReference type="SAM" id="SignalP"/>
    </source>
</evidence>
<dbReference type="InterPro" id="IPR039794">
    <property type="entry name" value="Gtb1-like"/>
</dbReference>
<reference evidence="8" key="1">
    <citation type="submission" date="2022-04" db="EMBL/GenBank/DDBJ databases">
        <authorList>
            <person name="Xu L."/>
            <person name="Lv Z."/>
        </authorList>
    </citation>
    <scope>NUCLEOTIDE SEQUENCE</scope>
    <source>
        <strain evidence="8">LV_2022a</strain>
    </source>
</reference>
<protein>
    <recommendedName>
        <fullName evidence="1">Glucosidase 2 subunit beta</fullName>
    </recommendedName>
</protein>
<dbReference type="InterPro" id="IPR028146">
    <property type="entry name" value="PRKCSH_N"/>
</dbReference>
<feature type="signal peptide" evidence="6">
    <location>
        <begin position="1"/>
        <end position="20"/>
    </location>
</feature>
<dbReference type="AlphaFoldDB" id="A0AAE2D291"/>
<evidence type="ECO:0000313" key="9">
    <source>
        <dbReference type="Proteomes" id="UP001292079"/>
    </source>
</evidence>
<dbReference type="GO" id="GO:0017177">
    <property type="term" value="C:glucosidase II complex"/>
    <property type="evidence" value="ECO:0007669"/>
    <property type="project" value="TreeGrafter"/>
</dbReference>
<accession>A0AAE2D291</accession>
<reference evidence="8" key="2">
    <citation type="journal article" date="2023" name="Infect Dis Poverty">
        <title>Chromosome-scale genome of the human blood fluke Schistosoma mekongi and its implications for public health.</title>
        <authorList>
            <person name="Zhou M."/>
            <person name="Xu L."/>
            <person name="Xu D."/>
            <person name="Chen W."/>
            <person name="Khan J."/>
            <person name="Hu Y."/>
            <person name="Huang H."/>
            <person name="Wei H."/>
            <person name="Zhang Y."/>
            <person name="Chusongsang P."/>
            <person name="Tanasarnprasert K."/>
            <person name="Hu X."/>
            <person name="Limpanont Y."/>
            <person name="Lv Z."/>
        </authorList>
    </citation>
    <scope>NUCLEOTIDE SEQUENCE</scope>
    <source>
        <strain evidence="8">LV_2022a</strain>
    </source>
</reference>
<comment type="caution">
    <text evidence="8">The sequence shown here is derived from an EMBL/GenBank/DDBJ whole genome shotgun (WGS) entry which is preliminary data.</text>
</comment>
<evidence type="ECO:0000256" key="5">
    <source>
        <dbReference type="SAM" id="MobiDB-lite"/>
    </source>
</evidence>
<keyword evidence="9" id="KW-1185">Reference proteome</keyword>
<dbReference type="PANTHER" id="PTHR12630">
    <property type="entry name" value="N-LINKED OLIGOSACCHARIDE PROCESSING"/>
    <property type="match status" value="1"/>
</dbReference>